<reference evidence="4" key="1">
    <citation type="submission" date="2016-11" db="EMBL/GenBank/DDBJ databases">
        <authorList>
            <person name="Varghese N."/>
            <person name="Submissions S."/>
        </authorList>
    </citation>
    <scope>NUCLEOTIDE SEQUENCE [LARGE SCALE GENOMIC DNA]</scope>
    <source>
        <strain evidence="4">DSM 26349</strain>
    </source>
</reference>
<accession>A0A1M6F588</accession>
<keyword evidence="2" id="KW-1133">Transmembrane helix</keyword>
<dbReference type="EMBL" id="FQYV01000007">
    <property type="protein sequence ID" value="SHI92841.1"/>
    <property type="molecule type" value="Genomic_DNA"/>
</dbReference>
<evidence type="ECO:0000313" key="3">
    <source>
        <dbReference type="EMBL" id="SHI92841.1"/>
    </source>
</evidence>
<dbReference type="STRING" id="797419.SAMN05216556_10849"/>
<keyword evidence="2" id="KW-0472">Membrane</keyword>
<feature type="transmembrane region" description="Helical" evidence="2">
    <location>
        <begin position="60"/>
        <end position="84"/>
    </location>
</feature>
<organism evidence="3 4">
    <name type="scientific">Aequorivita viscosa</name>
    <dbReference type="NCBI Taxonomy" id="797419"/>
    <lineage>
        <taxon>Bacteria</taxon>
        <taxon>Pseudomonadati</taxon>
        <taxon>Bacteroidota</taxon>
        <taxon>Flavobacteriia</taxon>
        <taxon>Flavobacteriales</taxon>
        <taxon>Flavobacteriaceae</taxon>
        <taxon>Aequorivita</taxon>
    </lineage>
</organism>
<feature type="region of interest" description="Disordered" evidence="1">
    <location>
        <begin position="1"/>
        <end position="30"/>
    </location>
</feature>
<dbReference type="RefSeq" id="WP_073216608.1">
    <property type="nucleotide sequence ID" value="NZ_FNNS01000008.1"/>
</dbReference>
<dbReference type="Proteomes" id="UP000184172">
    <property type="component" value="Unassembled WGS sequence"/>
</dbReference>
<sequence length="85" mass="9876">MSQQQNSENSEIDGSDIKNQNPGSLSVNDPIKTELKAEEKDSFIDKWKTSRFWLIRGSFYVLRSIWMTVMVIGGFILWLISFLFI</sequence>
<dbReference type="AlphaFoldDB" id="A0A1M6F588"/>
<gene>
    <name evidence="3" type="ORF">SAMN04487908_10748</name>
</gene>
<keyword evidence="2" id="KW-0812">Transmembrane</keyword>
<dbReference type="OrthoDB" id="1144727at2"/>
<proteinExistence type="predicted"/>
<protein>
    <submittedName>
        <fullName evidence="3">Uncharacterized protein</fullName>
    </submittedName>
</protein>
<evidence type="ECO:0000313" key="4">
    <source>
        <dbReference type="Proteomes" id="UP000184172"/>
    </source>
</evidence>
<evidence type="ECO:0000256" key="1">
    <source>
        <dbReference type="SAM" id="MobiDB-lite"/>
    </source>
</evidence>
<keyword evidence="4" id="KW-1185">Reference proteome</keyword>
<feature type="compositionally biased region" description="Polar residues" evidence="1">
    <location>
        <begin position="17"/>
        <end position="27"/>
    </location>
</feature>
<evidence type="ECO:0000256" key="2">
    <source>
        <dbReference type="SAM" id="Phobius"/>
    </source>
</evidence>
<name>A0A1M6F588_9FLAO</name>